<proteinExistence type="predicted"/>
<name>A0AAI9C7R3_STEMA</name>
<evidence type="ECO:0000313" key="1">
    <source>
        <dbReference type="EMBL" id="EKT4439519.1"/>
    </source>
</evidence>
<dbReference type="AlphaFoldDB" id="A0AAI9C7R3"/>
<dbReference type="SUPFAM" id="SSF48403">
    <property type="entry name" value="Ankyrin repeat"/>
    <property type="match status" value="1"/>
</dbReference>
<comment type="caution">
    <text evidence="1">The sequence shown here is derived from an EMBL/GenBank/DDBJ whole genome shotgun (WGS) entry which is preliminary data.</text>
</comment>
<dbReference type="InterPro" id="IPR036770">
    <property type="entry name" value="Ankyrin_rpt-contain_sf"/>
</dbReference>
<dbReference type="Gene3D" id="1.25.40.20">
    <property type="entry name" value="Ankyrin repeat-containing domain"/>
    <property type="match status" value="1"/>
</dbReference>
<sequence length="246" mass="27047">MKSVEHPATVPEVVTLPKLDEDPDGNRLSRSILLDDVNAFKSLVTDNPGLAQHFTVDRVGKSDVKTCSTLTYIVECAAPHMIEINKEMLSFALDCGADINVRSPDNGRTPLEAAIYSEKYFLIPFLIQNGARPVKGALVGALTDDLRILSVFYQYSGGGSQCTDLELVEIVDAFASIGLEKKEFQLPGCETSDAQDINNIADDCRQSFLHLVAQVDAAKAKKEKHILLRELAVATEDVEVRPKRRM</sequence>
<evidence type="ECO:0008006" key="3">
    <source>
        <dbReference type="Google" id="ProtNLM"/>
    </source>
</evidence>
<evidence type="ECO:0000313" key="2">
    <source>
        <dbReference type="Proteomes" id="UP001214521"/>
    </source>
</evidence>
<organism evidence="1 2">
    <name type="scientific">Stenotrophomonas maltophilia</name>
    <name type="common">Pseudomonas maltophilia</name>
    <name type="synonym">Xanthomonas maltophilia</name>
    <dbReference type="NCBI Taxonomy" id="40324"/>
    <lineage>
        <taxon>Bacteria</taxon>
        <taxon>Pseudomonadati</taxon>
        <taxon>Pseudomonadota</taxon>
        <taxon>Gammaproteobacteria</taxon>
        <taxon>Lysobacterales</taxon>
        <taxon>Lysobacteraceae</taxon>
        <taxon>Stenotrophomonas</taxon>
        <taxon>Stenotrophomonas maltophilia group</taxon>
    </lineage>
</organism>
<protein>
    <recommendedName>
        <fullName evidence="3">Ankyrin repeat domain-containing protein</fullName>
    </recommendedName>
</protein>
<reference evidence="1" key="1">
    <citation type="submission" date="2022-07" db="EMBL/GenBank/DDBJ databases">
        <authorList>
            <consortium name="Clinical and Environmental Microbiology Branch: Whole genome sequencing antimicrobial resistance pathogens in the healthcare setting"/>
        </authorList>
    </citation>
    <scope>NUCLEOTIDE SEQUENCE</scope>
    <source>
        <strain evidence="1">Stenotrophomonas_maltophilia_2021CK-00905</strain>
    </source>
</reference>
<dbReference type="EMBL" id="ABLOMU010000001">
    <property type="protein sequence ID" value="EKT4439519.1"/>
    <property type="molecule type" value="Genomic_DNA"/>
</dbReference>
<accession>A0AAI9C7R3</accession>
<gene>
    <name evidence="1" type="ORF">QEK83_000112</name>
</gene>
<dbReference type="Proteomes" id="UP001214521">
    <property type="component" value="Unassembled WGS sequence"/>
</dbReference>